<dbReference type="PANTHER" id="PTHR42866">
    <property type="entry name" value="3-DEOXY-MANNO-OCTULOSONATE CYTIDYLYLTRANSFERASE"/>
    <property type="match status" value="1"/>
</dbReference>
<reference evidence="1 2" key="1">
    <citation type="submission" date="2016-10" db="EMBL/GenBank/DDBJ databases">
        <authorList>
            <person name="de Groot N.N."/>
        </authorList>
    </citation>
    <scope>NUCLEOTIDE SEQUENCE [LARGE SCALE GENOMIC DNA]</scope>
    <source>
        <strain evidence="1 2">DSM 16077</strain>
    </source>
</reference>
<evidence type="ECO:0000313" key="2">
    <source>
        <dbReference type="Proteomes" id="UP000199759"/>
    </source>
</evidence>
<dbReference type="GO" id="GO:0005829">
    <property type="term" value="C:cytosol"/>
    <property type="evidence" value="ECO:0007669"/>
    <property type="project" value="TreeGrafter"/>
</dbReference>
<evidence type="ECO:0000313" key="1">
    <source>
        <dbReference type="EMBL" id="SDM70790.1"/>
    </source>
</evidence>
<organism evidence="1 2">
    <name type="scientific">Maricaulis salignorans</name>
    <dbReference type="NCBI Taxonomy" id="144026"/>
    <lineage>
        <taxon>Bacteria</taxon>
        <taxon>Pseudomonadati</taxon>
        <taxon>Pseudomonadota</taxon>
        <taxon>Alphaproteobacteria</taxon>
        <taxon>Maricaulales</taxon>
        <taxon>Maricaulaceae</taxon>
        <taxon>Maricaulis</taxon>
    </lineage>
</organism>
<dbReference type="InterPro" id="IPR029044">
    <property type="entry name" value="Nucleotide-diphossugar_trans"/>
</dbReference>
<protein>
    <submittedName>
        <fullName evidence="1">Spore coat polysaccharide biosynthesis protein SpsF</fullName>
    </submittedName>
</protein>
<dbReference type="EMBL" id="FNHG01000019">
    <property type="protein sequence ID" value="SDM70790.1"/>
    <property type="molecule type" value="Genomic_DNA"/>
</dbReference>
<accession>A0A1G9VFB6</accession>
<gene>
    <name evidence="1" type="ORF">SAMN04488568_11918</name>
</gene>
<dbReference type="Gene3D" id="3.90.550.10">
    <property type="entry name" value="Spore Coat Polysaccharide Biosynthesis Protein SpsA, Chain A"/>
    <property type="match status" value="1"/>
</dbReference>
<dbReference type="Proteomes" id="UP000199759">
    <property type="component" value="Unassembled WGS sequence"/>
</dbReference>
<dbReference type="OrthoDB" id="9801052at2"/>
<dbReference type="RefSeq" id="WP_091771390.1">
    <property type="nucleotide sequence ID" value="NZ_FNHG01000019.1"/>
</dbReference>
<keyword evidence="2" id="KW-1185">Reference proteome</keyword>
<dbReference type="STRING" id="144026.SAMN04488568_11918"/>
<sequence>MKRTIAVIQARMGSSRLPGKILEPLHDDVSLLAYQCRRLRRIEGVDELVIATTQARRDNVIAALAKAEGIRVCRGSERDVLSRFVLAADMTLADTLVRITSDSPFRDPDVIARCVAEHQAHGAEYTRPEAGHLPKGLRAEIVETRVLRQIDGDGATTDREREHVTIKVRENPDAYRCLTLAFPEALHHPEYDLSVDTAAELDFVRMIHSSLEARGWPVDTGHICALLAEIAPARSAQQGSAS</sequence>
<dbReference type="AlphaFoldDB" id="A0A1G9VFB6"/>
<proteinExistence type="predicted"/>
<dbReference type="Pfam" id="PF02348">
    <property type="entry name" value="CTP_transf_3"/>
    <property type="match status" value="1"/>
</dbReference>
<name>A0A1G9VFB6_9PROT</name>
<dbReference type="SUPFAM" id="SSF53448">
    <property type="entry name" value="Nucleotide-diphospho-sugar transferases"/>
    <property type="match status" value="1"/>
</dbReference>
<dbReference type="InterPro" id="IPR003329">
    <property type="entry name" value="Cytidylyl_trans"/>
</dbReference>
<dbReference type="PANTHER" id="PTHR42866:SF1">
    <property type="entry name" value="SPORE COAT POLYSACCHARIDE BIOSYNTHESIS PROTEIN SPSF"/>
    <property type="match status" value="1"/>
</dbReference>